<accession>A0A934I373</accession>
<feature type="signal peptide" evidence="6">
    <location>
        <begin position="1"/>
        <end position="30"/>
    </location>
</feature>
<dbReference type="Pfam" id="PF01297">
    <property type="entry name" value="ZnuA"/>
    <property type="match status" value="1"/>
</dbReference>
<gene>
    <name evidence="7" type="ORF">JAV76_05120</name>
</gene>
<evidence type="ECO:0000256" key="1">
    <source>
        <dbReference type="ARBA" id="ARBA00004196"/>
    </source>
</evidence>
<evidence type="ECO:0000313" key="8">
    <source>
        <dbReference type="Proteomes" id="UP000602087"/>
    </source>
</evidence>
<evidence type="ECO:0000256" key="5">
    <source>
        <dbReference type="RuleBase" id="RU003512"/>
    </source>
</evidence>
<name>A0A934I373_9MICO</name>
<dbReference type="PANTHER" id="PTHR42953:SF1">
    <property type="entry name" value="METAL-BINDING PROTEIN HI_0362-RELATED"/>
    <property type="match status" value="1"/>
</dbReference>
<dbReference type="EMBL" id="JAEINH010000003">
    <property type="protein sequence ID" value="MBI9114393.1"/>
    <property type="molecule type" value="Genomic_DNA"/>
</dbReference>
<dbReference type="GO" id="GO:0007155">
    <property type="term" value="P:cell adhesion"/>
    <property type="evidence" value="ECO:0007669"/>
    <property type="project" value="InterPro"/>
</dbReference>
<keyword evidence="2 5" id="KW-0813">Transport</keyword>
<organism evidence="7 8">
    <name type="scientific">Sanguibacter suaedae</name>
    <dbReference type="NCBI Taxonomy" id="2795737"/>
    <lineage>
        <taxon>Bacteria</taxon>
        <taxon>Bacillati</taxon>
        <taxon>Actinomycetota</taxon>
        <taxon>Actinomycetes</taxon>
        <taxon>Micrococcales</taxon>
        <taxon>Sanguibacteraceae</taxon>
        <taxon>Sanguibacter</taxon>
    </lineage>
</organism>
<keyword evidence="4 6" id="KW-0732">Signal</keyword>
<dbReference type="InterPro" id="IPR006129">
    <property type="entry name" value="AdhesinB"/>
</dbReference>
<evidence type="ECO:0000256" key="2">
    <source>
        <dbReference type="ARBA" id="ARBA00022448"/>
    </source>
</evidence>
<dbReference type="PRINTS" id="PR00690">
    <property type="entry name" value="ADHESNFAMILY"/>
</dbReference>
<dbReference type="SUPFAM" id="SSF53807">
    <property type="entry name" value="Helical backbone' metal receptor"/>
    <property type="match status" value="1"/>
</dbReference>
<feature type="chain" id="PRO_5038037499" evidence="6">
    <location>
        <begin position="31"/>
        <end position="319"/>
    </location>
</feature>
<dbReference type="InterPro" id="IPR006128">
    <property type="entry name" value="Lipoprotein_PsaA-like"/>
</dbReference>
<sequence>MPNFCRRRFAPRVLGAVLGATLLATATACATTAPSPRDIAGDRLLVVTTFTVVADMVRQVGREHVHVESVTKVGAEIHGYEPTPGDVARAIDADLVVQNGLGLEVWFDDFTARLDAPRLTLSDGIETVPVTRADTGGDPPPNPHAWMSPLVGARYAERIATALAELDPEHGDDYRANAREYADELVELHATLTAALGELPVEARVLATCEGAFSYLARDAGLDEIFLWPVNAEQQATPRRMESAIEAIRTRDVPAVFCETTVSSGPQEQVAREAGSAYGGELYVDSLSAADGPVPTYVDLLTYDVELVVAGLTGEEVDG</sequence>
<dbReference type="PROSITE" id="PS51257">
    <property type="entry name" value="PROKAR_LIPOPROTEIN"/>
    <property type="match status" value="1"/>
</dbReference>
<dbReference type="GO" id="GO:0030001">
    <property type="term" value="P:metal ion transport"/>
    <property type="evidence" value="ECO:0007669"/>
    <property type="project" value="InterPro"/>
</dbReference>
<dbReference type="Proteomes" id="UP000602087">
    <property type="component" value="Unassembled WGS sequence"/>
</dbReference>
<dbReference type="PRINTS" id="PR00691">
    <property type="entry name" value="ADHESINB"/>
</dbReference>
<dbReference type="GO" id="GO:0030313">
    <property type="term" value="C:cell envelope"/>
    <property type="evidence" value="ECO:0007669"/>
    <property type="project" value="UniProtKB-SubCell"/>
</dbReference>
<dbReference type="InterPro" id="IPR050492">
    <property type="entry name" value="Bact_metal-bind_prot9"/>
</dbReference>
<comment type="similarity">
    <text evidence="5">Belongs to the bacterial solute-binding protein 9 family.</text>
</comment>
<comment type="subcellular location">
    <subcellularLocation>
        <location evidence="1">Cell envelope</location>
    </subcellularLocation>
</comment>
<dbReference type="GO" id="GO:0046872">
    <property type="term" value="F:metal ion binding"/>
    <property type="evidence" value="ECO:0007669"/>
    <property type="project" value="UniProtKB-KW"/>
</dbReference>
<proteinExistence type="inferred from homology"/>
<dbReference type="Gene3D" id="3.40.50.1980">
    <property type="entry name" value="Nitrogenase molybdenum iron protein domain"/>
    <property type="match status" value="2"/>
</dbReference>
<comment type="caution">
    <text evidence="7">The sequence shown here is derived from an EMBL/GenBank/DDBJ whole genome shotgun (WGS) entry which is preliminary data.</text>
</comment>
<dbReference type="AlphaFoldDB" id="A0A934I373"/>
<evidence type="ECO:0000313" key="7">
    <source>
        <dbReference type="EMBL" id="MBI9114393.1"/>
    </source>
</evidence>
<keyword evidence="3" id="KW-0479">Metal-binding</keyword>
<dbReference type="InterPro" id="IPR006127">
    <property type="entry name" value="ZnuA-like"/>
</dbReference>
<evidence type="ECO:0000256" key="6">
    <source>
        <dbReference type="SAM" id="SignalP"/>
    </source>
</evidence>
<keyword evidence="8" id="KW-1185">Reference proteome</keyword>
<protein>
    <submittedName>
        <fullName evidence="7">Zinc ABC transporter substrate-binding protein</fullName>
    </submittedName>
</protein>
<reference evidence="7" key="1">
    <citation type="submission" date="2020-12" db="EMBL/GenBank/DDBJ databases">
        <title>Sanguibacter suaedae sp. nov., isolated from Suaeda aralocaspica.</title>
        <authorList>
            <person name="Ma Q."/>
        </authorList>
    </citation>
    <scope>NUCLEOTIDE SEQUENCE</scope>
    <source>
        <strain evidence="7">YZGR15</strain>
    </source>
</reference>
<evidence type="ECO:0000256" key="4">
    <source>
        <dbReference type="ARBA" id="ARBA00022729"/>
    </source>
</evidence>
<dbReference type="PANTHER" id="PTHR42953">
    <property type="entry name" value="HIGH-AFFINITY ZINC UPTAKE SYSTEM PROTEIN ZNUA-RELATED"/>
    <property type="match status" value="1"/>
</dbReference>
<evidence type="ECO:0000256" key="3">
    <source>
        <dbReference type="ARBA" id="ARBA00022723"/>
    </source>
</evidence>